<evidence type="ECO:0000256" key="6">
    <source>
        <dbReference type="PIRNR" id="PIRNR000535"/>
    </source>
</evidence>
<comment type="similarity">
    <text evidence="1">Belongs to the carbohydrate kinase PfkB family.</text>
</comment>
<name>A0A1F7FFW9_UNCRA</name>
<dbReference type="AlphaFoldDB" id="A0A1F7FFW9"/>
<evidence type="ECO:0000256" key="2">
    <source>
        <dbReference type="ARBA" id="ARBA00022679"/>
    </source>
</evidence>
<dbReference type="InterPro" id="IPR017583">
    <property type="entry name" value="Tagatose/fructose_Pkinase"/>
</dbReference>
<feature type="domain" description="Carbohydrate kinase PfkB" evidence="7">
    <location>
        <begin position="24"/>
        <end position="299"/>
    </location>
</feature>
<reference evidence="8 9" key="1">
    <citation type="journal article" date="2016" name="Nat. Commun.">
        <title>Thousands of microbial genomes shed light on interconnected biogeochemical processes in an aquifer system.</title>
        <authorList>
            <person name="Anantharaman K."/>
            <person name="Brown C.T."/>
            <person name="Hug L.A."/>
            <person name="Sharon I."/>
            <person name="Castelle C.J."/>
            <person name="Probst A.J."/>
            <person name="Thomas B.C."/>
            <person name="Singh A."/>
            <person name="Wilkins M.J."/>
            <person name="Karaoz U."/>
            <person name="Brodie E.L."/>
            <person name="Williams K.H."/>
            <person name="Hubbard S.S."/>
            <person name="Banfield J.F."/>
        </authorList>
    </citation>
    <scope>NUCLEOTIDE SEQUENCE [LARGE SCALE GENOMIC DNA]</scope>
</reference>
<dbReference type="EMBL" id="MFYX01000057">
    <property type="protein sequence ID" value="OGK05362.1"/>
    <property type="molecule type" value="Genomic_DNA"/>
</dbReference>
<evidence type="ECO:0000313" key="9">
    <source>
        <dbReference type="Proteomes" id="UP000179243"/>
    </source>
</evidence>
<evidence type="ECO:0000259" key="7">
    <source>
        <dbReference type="Pfam" id="PF00294"/>
    </source>
</evidence>
<keyword evidence="2 6" id="KW-0808">Transferase</keyword>
<comment type="caution">
    <text evidence="8">The sequence shown here is derived from an EMBL/GenBank/DDBJ whole genome shotgun (WGS) entry which is preliminary data.</text>
</comment>
<dbReference type="GO" id="GO:0016301">
    <property type="term" value="F:kinase activity"/>
    <property type="evidence" value="ECO:0007669"/>
    <property type="project" value="UniProtKB-KW"/>
</dbReference>
<dbReference type="GO" id="GO:0005524">
    <property type="term" value="F:ATP binding"/>
    <property type="evidence" value="ECO:0007669"/>
    <property type="project" value="UniProtKB-KW"/>
</dbReference>
<evidence type="ECO:0000256" key="5">
    <source>
        <dbReference type="ARBA" id="ARBA00022840"/>
    </source>
</evidence>
<dbReference type="PIRSF" id="PIRSF000535">
    <property type="entry name" value="1PFK/6PFK/LacC"/>
    <property type="match status" value="1"/>
</dbReference>
<protein>
    <recommendedName>
        <fullName evidence="7">Carbohydrate kinase PfkB domain-containing protein</fullName>
    </recommendedName>
</protein>
<sequence>MNPRLFLTVCLNPVLQKTVVLKKLIHGEVNRVEALYEDASGKGVNVIRVLGQLGCKAELITQAGGWNAARFLALAKQHVLCLHTAPAPLAIRFCYTLIHTATGQTTEIVEEADPVTRLTQARVKNLFLRRITHAHTLVISGTKATGFSDSLYPWMVRTARRWKVRVILDIKGKDLVRCLEYGPQVIKPNFAEFVSTFVPGVAASESSENARLLHRVEKTMVSLNKKYGCAVVLTRGRFPVLFADGGRIGSVGVKQIRAVNSTGSGDAFTAGLASQLSCAAPLVTAIREGMRCAALNALNVRPGNILH</sequence>
<gene>
    <name evidence="8" type="ORF">A2519_03555</name>
</gene>
<dbReference type="GO" id="GO:0005975">
    <property type="term" value="P:carbohydrate metabolic process"/>
    <property type="evidence" value="ECO:0007669"/>
    <property type="project" value="InterPro"/>
</dbReference>
<accession>A0A1F7FFW9</accession>
<dbReference type="PANTHER" id="PTHR46566:SF2">
    <property type="entry name" value="ATP-DEPENDENT 6-PHOSPHOFRUCTOKINASE ISOZYME 2"/>
    <property type="match status" value="1"/>
</dbReference>
<keyword evidence="4" id="KW-0418">Kinase</keyword>
<dbReference type="SUPFAM" id="SSF53613">
    <property type="entry name" value="Ribokinase-like"/>
    <property type="match status" value="1"/>
</dbReference>
<dbReference type="GO" id="GO:0016773">
    <property type="term" value="F:phosphotransferase activity, alcohol group as acceptor"/>
    <property type="evidence" value="ECO:0007669"/>
    <property type="project" value="InterPro"/>
</dbReference>
<dbReference type="InterPro" id="IPR011611">
    <property type="entry name" value="PfkB_dom"/>
</dbReference>
<dbReference type="PANTHER" id="PTHR46566">
    <property type="entry name" value="1-PHOSPHOFRUCTOKINASE-RELATED"/>
    <property type="match status" value="1"/>
</dbReference>
<evidence type="ECO:0000313" key="8">
    <source>
        <dbReference type="EMBL" id="OGK05362.1"/>
    </source>
</evidence>
<dbReference type="PROSITE" id="PS00584">
    <property type="entry name" value="PFKB_KINASES_2"/>
    <property type="match status" value="1"/>
</dbReference>
<evidence type="ECO:0000256" key="3">
    <source>
        <dbReference type="ARBA" id="ARBA00022741"/>
    </source>
</evidence>
<evidence type="ECO:0000256" key="1">
    <source>
        <dbReference type="ARBA" id="ARBA00010688"/>
    </source>
</evidence>
<keyword evidence="3" id="KW-0547">Nucleotide-binding</keyword>
<dbReference type="Pfam" id="PF00294">
    <property type="entry name" value="PfkB"/>
    <property type="match status" value="1"/>
</dbReference>
<dbReference type="Gene3D" id="3.40.1190.20">
    <property type="match status" value="1"/>
</dbReference>
<organism evidence="8 9">
    <name type="scientific">Candidatus Raymondbacteria bacterium RIFOXYD12_FULL_49_13</name>
    <dbReference type="NCBI Taxonomy" id="1817890"/>
    <lineage>
        <taxon>Bacteria</taxon>
        <taxon>Raymondiibacteriota</taxon>
    </lineage>
</organism>
<evidence type="ECO:0000256" key="4">
    <source>
        <dbReference type="ARBA" id="ARBA00022777"/>
    </source>
</evidence>
<dbReference type="Proteomes" id="UP000179243">
    <property type="component" value="Unassembled WGS sequence"/>
</dbReference>
<keyword evidence="5" id="KW-0067">ATP-binding</keyword>
<proteinExistence type="inferred from homology"/>
<dbReference type="InterPro" id="IPR002173">
    <property type="entry name" value="Carboh/pur_kinase_PfkB_CS"/>
</dbReference>
<dbReference type="InterPro" id="IPR029056">
    <property type="entry name" value="Ribokinase-like"/>
</dbReference>